<name>A0AAV4QA41_CAEEX</name>
<evidence type="ECO:0000313" key="1">
    <source>
        <dbReference type="EMBL" id="GIY04880.1"/>
    </source>
</evidence>
<dbReference type="Proteomes" id="UP001054945">
    <property type="component" value="Unassembled WGS sequence"/>
</dbReference>
<dbReference type="EMBL" id="BPLR01005763">
    <property type="protein sequence ID" value="GIY04880.1"/>
    <property type="molecule type" value="Genomic_DNA"/>
</dbReference>
<sequence length="90" mass="10155">MFVTFTDRHPPNSHPMFASDVYFSLFFRSASHNEPRCNEPPLPVSATRAASFRSPTDCSDRMDSPPFYFARKLRAAASLPNIHSMVMVMG</sequence>
<evidence type="ECO:0000313" key="2">
    <source>
        <dbReference type="Proteomes" id="UP001054945"/>
    </source>
</evidence>
<organism evidence="1 2">
    <name type="scientific">Caerostris extrusa</name>
    <name type="common">Bark spider</name>
    <name type="synonym">Caerostris bankana</name>
    <dbReference type="NCBI Taxonomy" id="172846"/>
    <lineage>
        <taxon>Eukaryota</taxon>
        <taxon>Metazoa</taxon>
        <taxon>Ecdysozoa</taxon>
        <taxon>Arthropoda</taxon>
        <taxon>Chelicerata</taxon>
        <taxon>Arachnida</taxon>
        <taxon>Araneae</taxon>
        <taxon>Araneomorphae</taxon>
        <taxon>Entelegynae</taxon>
        <taxon>Araneoidea</taxon>
        <taxon>Araneidae</taxon>
        <taxon>Caerostris</taxon>
    </lineage>
</organism>
<reference evidence="1 2" key="1">
    <citation type="submission" date="2021-06" db="EMBL/GenBank/DDBJ databases">
        <title>Caerostris extrusa draft genome.</title>
        <authorList>
            <person name="Kono N."/>
            <person name="Arakawa K."/>
        </authorList>
    </citation>
    <scope>NUCLEOTIDE SEQUENCE [LARGE SCALE GENOMIC DNA]</scope>
</reference>
<accession>A0AAV4QA41</accession>
<dbReference type="AlphaFoldDB" id="A0AAV4QA41"/>
<keyword evidence="2" id="KW-1185">Reference proteome</keyword>
<gene>
    <name evidence="1" type="ORF">CEXT_400441</name>
</gene>
<proteinExistence type="predicted"/>
<protein>
    <submittedName>
        <fullName evidence="1">Uncharacterized protein</fullName>
    </submittedName>
</protein>
<comment type="caution">
    <text evidence="1">The sequence shown here is derived from an EMBL/GenBank/DDBJ whole genome shotgun (WGS) entry which is preliminary data.</text>
</comment>